<organism evidence="1 2">
    <name type="scientific">Frankia umida</name>
    <dbReference type="NCBI Taxonomy" id="573489"/>
    <lineage>
        <taxon>Bacteria</taxon>
        <taxon>Bacillati</taxon>
        <taxon>Actinomycetota</taxon>
        <taxon>Actinomycetes</taxon>
        <taxon>Frankiales</taxon>
        <taxon>Frankiaceae</taxon>
        <taxon>Frankia</taxon>
    </lineage>
</organism>
<name>A0ABT0K4I4_9ACTN</name>
<dbReference type="EMBL" id="JALKFT010000041">
    <property type="protein sequence ID" value="MCK9878702.1"/>
    <property type="molecule type" value="Genomic_DNA"/>
</dbReference>
<sequence>MSRRTRRAAHGSASTSLSLRSDRALSDLVATASAILTRHAPLAALISDFQRTLQHESREIPYPPEEIRRLG</sequence>
<reference evidence="1 2" key="1">
    <citation type="submission" date="2022-04" db="EMBL/GenBank/DDBJ databases">
        <title>Genome diversity in the genus Frankia.</title>
        <authorList>
            <person name="Carlos-Shanley C."/>
            <person name="Hahn D."/>
        </authorList>
    </citation>
    <scope>NUCLEOTIDE SEQUENCE [LARGE SCALE GENOMIC DNA]</scope>
    <source>
        <strain evidence="1 2">Ag45/Mut15</strain>
    </source>
</reference>
<evidence type="ECO:0000313" key="2">
    <source>
        <dbReference type="Proteomes" id="UP001201873"/>
    </source>
</evidence>
<evidence type="ECO:0000313" key="1">
    <source>
        <dbReference type="EMBL" id="MCK9878702.1"/>
    </source>
</evidence>
<protein>
    <submittedName>
        <fullName evidence="1">Uncharacterized protein</fullName>
    </submittedName>
</protein>
<comment type="caution">
    <text evidence="1">The sequence shown here is derived from an EMBL/GenBank/DDBJ whole genome shotgun (WGS) entry which is preliminary data.</text>
</comment>
<dbReference type="Proteomes" id="UP001201873">
    <property type="component" value="Unassembled WGS sequence"/>
</dbReference>
<keyword evidence="2" id="KW-1185">Reference proteome</keyword>
<proteinExistence type="predicted"/>
<dbReference type="RefSeq" id="WP_248826787.1">
    <property type="nucleotide sequence ID" value="NZ_JALKFT010000041.1"/>
</dbReference>
<gene>
    <name evidence="1" type="ORF">MXD59_23550</name>
</gene>
<accession>A0ABT0K4I4</accession>